<protein>
    <submittedName>
        <fullName evidence="1">CchlP protein</fullName>
    </submittedName>
</protein>
<gene>
    <name evidence="1" type="ORF">SLA_1505</name>
</gene>
<organism evidence="1 2">
    <name type="scientific">Streptomyces laurentii</name>
    <dbReference type="NCBI Taxonomy" id="39478"/>
    <lineage>
        <taxon>Bacteria</taxon>
        <taxon>Bacillati</taxon>
        <taxon>Actinomycetota</taxon>
        <taxon>Actinomycetes</taxon>
        <taxon>Kitasatosporales</taxon>
        <taxon>Streptomycetaceae</taxon>
        <taxon>Streptomyces</taxon>
    </lineage>
</organism>
<dbReference type="EMBL" id="AP017424">
    <property type="protein sequence ID" value="BAU82444.1"/>
    <property type="molecule type" value="Genomic_DNA"/>
</dbReference>
<evidence type="ECO:0000313" key="2">
    <source>
        <dbReference type="Proteomes" id="UP000217676"/>
    </source>
</evidence>
<reference evidence="1 2" key="1">
    <citation type="journal article" date="2016" name="Genome Announc.">
        <title>Complete Genome Sequence of Thiostrepton-Producing Streptomyces laurentii ATCC 31255.</title>
        <authorList>
            <person name="Doi K."/>
            <person name="Fujino Y."/>
            <person name="Nagayoshi Y."/>
            <person name="Ohshima T."/>
            <person name="Ogata S."/>
        </authorList>
    </citation>
    <scope>NUCLEOTIDE SEQUENCE [LARGE SCALE GENOMIC DNA]</scope>
    <source>
        <strain evidence="1 2">ATCC 31255</strain>
    </source>
</reference>
<accession>A0A160NWI0</accession>
<evidence type="ECO:0000313" key="1">
    <source>
        <dbReference type="EMBL" id="BAU82444.1"/>
    </source>
</evidence>
<name>A0A160NWI0_STRLU</name>
<proteinExistence type="predicted"/>
<sequence>MEAELVALATAGATALVQQMVGEGWERARTRIAGFFAARSGADEETVGAELDAARDDLVRAGQDGGEEAVEEARAEAETEWRARMRRSLRAAPESAAELQAILDELRREQGTGAQPAPVVHHTHNTISGGTNQGVFIQAGSVGETSVHHHGGPRA</sequence>
<dbReference type="Proteomes" id="UP000217676">
    <property type="component" value="Chromosome"/>
</dbReference>
<keyword evidence="2" id="KW-1185">Reference proteome</keyword>
<dbReference type="RefSeq" id="WP_359879720.1">
    <property type="nucleotide sequence ID" value="NZ_JBEYHT010000036.1"/>
</dbReference>
<dbReference type="AlphaFoldDB" id="A0A160NWI0"/>
<dbReference type="KEGG" id="slau:SLA_1505"/>